<keyword evidence="16" id="KW-1185">Reference proteome</keyword>
<dbReference type="InterPro" id="IPR019821">
    <property type="entry name" value="Kinesin_motor_CS"/>
</dbReference>
<dbReference type="GO" id="GO:0006396">
    <property type="term" value="P:RNA processing"/>
    <property type="evidence" value="ECO:0007669"/>
    <property type="project" value="InterPro"/>
</dbReference>
<comment type="cofactor">
    <cofactor evidence="9">
        <name>Mn(2+)</name>
        <dbReference type="ChEBI" id="CHEBI:29035"/>
    </cofactor>
    <text evidence="9">Binds 2 manganese ions per subunit.</text>
</comment>
<evidence type="ECO:0000256" key="10">
    <source>
        <dbReference type="PROSITE-ProRule" id="PRU00283"/>
    </source>
</evidence>
<evidence type="ECO:0000256" key="7">
    <source>
        <dbReference type="ARBA" id="ARBA00047746"/>
    </source>
</evidence>
<evidence type="ECO:0000256" key="9">
    <source>
        <dbReference type="PIRSR" id="PIRSR601233-3"/>
    </source>
</evidence>
<evidence type="ECO:0000256" key="11">
    <source>
        <dbReference type="RuleBase" id="RU000394"/>
    </source>
</evidence>
<keyword evidence="4 11" id="KW-0067">ATP-binding</keyword>
<dbReference type="GO" id="GO:0005874">
    <property type="term" value="C:microtubule"/>
    <property type="evidence" value="ECO:0007669"/>
    <property type="project" value="UniProtKB-KW"/>
</dbReference>
<dbReference type="GO" id="GO:0005634">
    <property type="term" value="C:nucleus"/>
    <property type="evidence" value="ECO:0007669"/>
    <property type="project" value="TreeGrafter"/>
</dbReference>
<dbReference type="GO" id="GO:0072669">
    <property type="term" value="C:tRNA-splicing ligase complex"/>
    <property type="evidence" value="ECO:0007669"/>
    <property type="project" value="TreeGrafter"/>
</dbReference>
<dbReference type="Gene3D" id="3.40.850.10">
    <property type="entry name" value="Kinesin motor domain"/>
    <property type="match status" value="1"/>
</dbReference>
<feature type="binding site" evidence="9">
    <location>
        <position position="134"/>
    </location>
    <ligand>
        <name>Mn(2+)</name>
        <dbReference type="ChEBI" id="CHEBI:29035"/>
        <label>2</label>
    </ligand>
</feature>
<evidence type="ECO:0000256" key="8">
    <source>
        <dbReference type="PIRSR" id="PIRSR601233-2"/>
    </source>
</evidence>
<feature type="coiled-coil region" evidence="12">
    <location>
        <begin position="408"/>
        <end position="477"/>
    </location>
</feature>
<sequence>LKVEGVFYVNNTLERLMFDELRGIEEKGQICVMIHSGSRGFGHQVLQVINYTYALVQMEKAMKCDNIETNDRQLACAHIKSQEGQDYLKAMTAAANFAWVNRSSMTFFSRQAFAKQYNSSPDDLDMHIIYDVSHNVAKIEEHLVEGKQKTFLVHRKGSTRAFPPHHPSIPGRLQGVDYQVAPLDGEGEQVIQDKRVVCVSQLSLVDLAGSERTNRTKNTGQRLREAGNINNSLMTLRSCLEILRENQSQGTNKIVPYRDSKLTHLFKNYFDGEGQVRMIVCINPRADDYDETIQVMKFAEMTQEVHIARSNPVKLDLGFTPGRRQANKIFKEARSKLEKEGRPEAADLNIDLGLVYSLGGSFPQLETVASDNDQIIQSLIQYLEQRINKRNILRADLHKKQEDFRRTLMGIEQENVNLKIEVASLRAASTQQKRKISALEGHVCKSETQIDVLLCKLNSANERIQILEQELKDRDLALNQRLIDKQRVKQRYNTKIQVETDKLNKEFEMRLRQQREHLQNQVKKKDDKLRLVQQIIVDENDINPTIASKKHQVSELTTRVVSPDRDTRVARKDRIPISNPRYRRSQSADRWIDHRPQTLVPVGTVLQPMMQRRRSVTQLTSPKEITDGASRYCLVAQEHDTDGELETKLYKGDILPTSGGGAQVVFNDMECLKQSSPKARKRTGPDEEGLDQVDISTLTEMKRPRV</sequence>
<dbReference type="Pfam" id="PF00225">
    <property type="entry name" value="Kinesin"/>
    <property type="match status" value="1"/>
</dbReference>
<keyword evidence="1" id="KW-0436">Ligase</keyword>
<accession>A0A151I7H8</accession>
<dbReference type="PANTHER" id="PTHR11118">
    <property type="entry name" value="RNA-SPLICING LIGASE RTCB HOMOLOG"/>
    <property type="match status" value="1"/>
</dbReference>
<evidence type="ECO:0000256" key="6">
    <source>
        <dbReference type="ARBA" id="ARBA00023211"/>
    </source>
</evidence>
<dbReference type="Gene3D" id="3.90.1860.10">
    <property type="entry name" value="tRNA-splicing ligase RtcB"/>
    <property type="match status" value="1"/>
</dbReference>
<feature type="binding site" evidence="9">
    <location>
        <position position="35"/>
    </location>
    <ligand>
        <name>Mn(2+)</name>
        <dbReference type="ChEBI" id="CHEBI:29035"/>
        <label>2</label>
    </ligand>
</feature>
<evidence type="ECO:0000256" key="3">
    <source>
        <dbReference type="ARBA" id="ARBA00022741"/>
    </source>
</evidence>
<dbReference type="PRINTS" id="PR00380">
    <property type="entry name" value="KINESINHEAVY"/>
</dbReference>
<evidence type="ECO:0000256" key="12">
    <source>
        <dbReference type="SAM" id="Coils"/>
    </source>
</evidence>
<keyword evidence="3 8" id="KW-0547">Nucleotide-binding</keyword>
<protein>
    <recommendedName>
        <fullName evidence="11">Kinesin-like protein</fullName>
    </recommendedName>
</protein>
<evidence type="ECO:0000256" key="4">
    <source>
        <dbReference type="ARBA" id="ARBA00022840"/>
    </source>
</evidence>
<comment type="caution">
    <text evidence="10">Lacks conserved residue(s) required for the propagation of feature annotation.</text>
</comment>
<dbReference type="InterPro" id="IPR036961">
    <property type="entry name" value="Kinesin_motor_dom_sf"/>
</dbReference>
<evidence type="ECO:0000313" key="15">
    <source>
        <dbReference type="EMBL" id="KYM94094.1"/>
    </source>
</evidence>
<dbReference type="InterPro" id="IPR027417">
    <property type="entry name" value="P-loop_NTPase"/>
</dbReference>
<dbReference type="PANTHER" id="PTHR11118:SF1">
    <property type="entry name" value="RNA-SPLICING LIGASE RTCB HOMOLOG"/>
    <property type="match status" value="1"/>
</dbReference>
<dbReference type="Pfam" id="PF01139">
    <property type="entry name" value="RtcB"/>
    <property type="match status" value="1"/>
</dbReference>
<proteinExistence type="inferred from homology"/>
<evidence type="ECO:0000256" key="13">
    <source>
        <dbReference type="SAM" id="MobiDB-lite"/>
    </source>
</evidence>
<evidence type="ECO:0000313" key="16">
    <source>
        <dbReference type="Proteomes" id="UP000078542"/>
    </source>
</evidence>
<reference evidence="15 16" key="1">
    <citation type="submission" date="2016-03" db="EMBL/GenBank/DDBJ databases">
        <title>Cyphomyrmex costatus WGS genome.</title>
        <authorList>
            <person name="Nygaard S."/>
            <person name="Hu H."/>
            <person name="Boomsma J."/>
            <person name="Zhang G."/>
        </authorList>
    </citation>
    <scope>NUCLEOTIDE SEQUENCE [LARGE SCALE GENOMIC DNA]</scope>
    <source>
        <strain evidence="15">MS0001</strain>
        <tissue evidence="15">Whole body</tissue>
    </source>
</reference>
<keyword evidence="11" id="KW-0505">Motor protein</keyword>
<dbReference type="EMBL" id="KQ978411">
    <property type="protein sequence ID" value="KYM94094.1"/>
    <property type="molecule type" value="Genomic_DNA"/>
</dbReference>
<dbReference type="InterPro" id="IPR038105">
    <property type="entry name" value="Kif23_Arf-bd_sf"/>
</dbReference>
<evidence type="ECO:0000259" key="14">
    <source>
        <dbReference type="PROSITE" id="PS50067"/>
    </source>
</evidence>
<dbReference type="GO" id="GO:0003972">
    <property type="term" value="F:RNA ligase (ATP) activity"/>
    <property type="evidence" value="ECO:0007669"/>
    <property type="project" value="TreeGrafter"/>
</dbReference>
<dbReference type="GO" id="GO:0005524">
    <property type="term" value="F:ATP binding"/>
    <property type="evidence" value="ECO:0007669"/>
    <property type="project" value="UniProtKB-KW"/>
</dbReference>
<keyword evidence="11" id="KW-0493">Microtubule</keyword>
<feature type="region of interest" description="Disordered" evidence="13">
    <location>
        <begin position="674"/>
        <end position="706"/>
    </location>
</feature>
<keyword evidence="6 9" id="KW-0464">Manganese</keyword>
<dbReference type="InterPro" id="IPR032384">
    <property type="entry name" value="Kif23_Arf-bd"/>
</dbReference>
<feature type="binding site" evidence="8">
    <location>
        <begin position="134"/>
        <end position="135"/>
    </location>
    <ligand>
        <name>GMP</name>
        <dbReference type="ChEBI" id="CHEBI:58115"/>
    </ligand>
</feature>
<comment type="catalytic activity">
    <reaction evidence="7">
        <text>a 3'-end 3'-phospho-ribonucleotide-RNA + a 5'-end dephospho-ribonucleoside-RNA + GTP = a ribonucleotidyl-ribonucleotide-RNA + GMP + diphosphate</text>
        <dbReference type="Rhea" id="RHEA:68076"/>
        <dbReference type="Rhea" id="RHEA-COMP:10463"/>
        <dbReference type="Rhea" id="RHEA-COMP:13936"/>
        <dbReference type="Rhea" id="RHEA-COMP:17355"/>
        <dbReference type="ChEBI" id="CHEBI:33019"/>
        <dbReference type="ChEBI" id="CHEBI:37565"/>
        <dbReference type="ChEBI" id="CHEBI:58115"/>
        <dbReference type="ChEBI" id="CHEBI:83062"/>
        <dbReference type="ChEBI" id="CHEBI:138284"/>
        <dbReference type="ChEBI" id="CHEBI:173118"/>
        <dbReference type="EC" id="6.5.1.8"/>
    </reaction>
</comment>
<dbReference type="Proteomes" id="UP000078542">
    <property type="component" value="Unassembled WGS sequence"/>
</dbReference>
<keyword evidence="5 8" id="KW-0342">GTP-binding</keyword>
<organism evidence="15 16">
    <name type="scientific">Cyphomyrmex costatus</name>
    <dbReference type="NCBI Taxonomy" id="456900"/>
    <lineage>
        <taxon>Eukaryota</taxon>
        <taxon>Metazoa</taxon>
        <taxon>Ecdysozoa</taxon>
        <taxon>Arthropoda</taxon>
        <taxon>Hexapoda</taxon>
        <taxon>Insecta</taxon>
        <taxon>Pterygota</taxon>
        <taxon>Neoptera</taxon>
        <taxon>Endopterygota</taxon>
        <taxon>Hymenoptera</taxon>
        <taxon>Apocrita</taxon>
        <taxon>Aculeata</taxon>
        <taxon>Formicoidea</taxon>
        <taxon>Formicidae</taxon>
        <taxon>Myrmicinae</taxon>
        <taxon>Cyphomyrmex</taxon>
    </lineage>
</organism>
<gene>
    <name evidence="15" type="ORF">ALC62_15267</name>
</gene>
<dbReference type="PROSITE" id="PS00411">
    <property type="entry name" value="KINESIN_MOTOR_1"/>
    <property type="match status" value="1"/>
</dbReference>
<dbReference type="GO" id="GO:0007018">
    <property type="term" value="P:microtubule-based movement"/>
    <property type="evidence" value="ECO:0007669"/>
    <property type="project" value="InterPro"/>
</dbReference>
<dbReference type="STRING" id="456900.A0A151I7H8"/>
<dbReference type="SUPFAM" id="SSF52540">
    <property type="entry name" value="P-loop containing nucleoside triphosphate hydrolases"/>
    <property type="match status" value="1"/>
</dbReference>
<comment type="similarity">
    <text evidence="10 11">Belongs to the TRAFAC class myosin-kinesin ATPase superfamily. Kinesin family.</text>
</comment>
<evidence type="ECO:0000256" key="5">
    <source>
        <dbReference type="ARBA" id="ARBA00023134"/>
    </source>
</evidence>
<dbReference type="InterPro" id="IPR001752">
    <property type="entry name" value="Kinesin_motor_dom"/>
</dbReference>
<dbReference type="Gene3D" id="2.60.40.4330">
    <property type="entry name" value="Kinesin-like protein Kif23, Arf6-interacting domain"/>
    <property type="match status" value="1"/>
</dbReference>
<dbReference type="GO" id="GO:0046872">
    <property type="term" value="F:metal ion binding"/>
    <property type="evidence" value="ECO:0007669"/>
    <property type="project" value="UniProtKB-KW"/>
</dbReference>
<dbReference type="Pfam" id="PF16540">
    <property type="entry name" value="MKLP1_Arf_bdg"/>
    <property type="match status" value="1"/>
</dbReference>
<dbReference type="AlphaFoldDB" id="A0A151I7H8"/>
<evidence type="ECO:0000256" key="2">
    <source>
        <dbReference type="ARBA" id="ARBA00022723"/>
    </source>
</evidence>
<feature type="non-terminal residue" evidence="15">
    <location>
        <position position="1"/>
    </location>
</feature>
<feature type="domain" description="Kinesin motor" evidence="14">
    <location>
        <begin position="199"/>
        <end position="305"/>
    </location>
</feature>
<keyword evidence="2 9" id="KW-0479">Metal-binding</keyword>
<dbReference type="GO" id="GO:0170057">
    <property type="term" value="F:RNA ligase (GTP) activity"/>
    <property type="evidence" value="ECO:0007669"/>
    <property type="project" value="UniProtKB-EC"/>
</dbReference>
<dbReference type="GO" id="GO:0003777">
    <property type="term" value="F:microtubule motor activity"/>
    <property type="evidence" value="ECO:0007669"/>
    <property type="project" value="InterPro"/>
</dbReference>
<evidence type="ECO:0000256" key="1">
    <source>
        <dbReference type="ARBA" id="ARBA00022598"/>
    </source>
</evidence>
<dbReference type="InterPro" id="IPR001233">
    <property type="entry name" value="RtcB"/>
</dbReference>
<dbReference type="PROSITE" id="PS50067">
    <property type="entry name" value="KINESIN_MOTOR_2"/>
    <property type="match status" value="1"/>
</dbReference>
<dbReference type="GO" id="GO:0005525">
    <property type="term" value="F:GTP binding"/>
    <property type="evidence" value="ECO:0007669"/>
    <property type="project" value="UniProtKB-KW"/>
</dbReference>
<keyword evidence="12" id="KW-0175">Coiled coil</keyword>
<dbReference type="GO" id="GO:0008017">
    <property type="term" value="F:microtubule binding"/>
    <property type="evidence" value="ECO:0007669"/>
    <property type="project" value="InterPro"/>
</dbReference>
<dbReference type="SMART" id="SM00129">
    <property type="entry name" value="KISc"/>
    <property type="match status" value="1"/>
</dbReference>
<dbReference type="SUPFAM" id="SSF103365">
    <property type="entry name" value="Hypothetical protein PH1602"/>
    <property type="match status" value="1"/>
</dbReference>
<name>A0A151I7H8_9HYME</name>
<dbReference type="InterPro" id="IPR036025">
    <property type="entry name" value="RtcB-like_sf"/>
</dbReference>